<keyword evidence="2" id="KW-0808">Transferase</keyword>
<dbReference type="PROSITE" id="PS00737">
    <property type="entry name" value="THIOLASE_2"/>
    <property type="match status" value="1"/>
</dbReference>
<dbReference type="GO" id="GO:0005739">
    <property type="term" value="C:mitochondrion"/>
    <property type="evidence" value="ECO:0007669"/>
    <property type="project" value="TreeGrafter"/>
</dbReference>
<evidence type="ECO:0000313" key="5">
    <source>
        <dbReference type="Proteomes" id="UP000887566"/>
    </source>
</evidence>
<dbReference type="AlphaFoldDB" id="A0A914VT68"/>
<proteinExistence type="inferred from homology"/>
<accession>A0A914VT68</accession>
<dbReference type="GO" id="GO:0006635">
    <property type="term" value="P:fatty acid beta-oxidation"/>
    <property type="evidence" value="ECO:0007669"/>
    <property type="project" value="TreeGrafter"/>
</dbReference>
<evidence type="ECO:0000313" key="6">
    <source>
        <dbReference type="WBParaSite" id="PSAMB.scaffold2500size22876.g17990.t1"/>
    </source>
</evidence>
<evidence type="ECO:0000259" key="4">
    <source>
        <dbReference type="Pfam" id="PF02803"/>
    </source>
</evidence>
<dbReference type="PANTHER" id="PTHR18919">
    <property type="entry name" value="ACETYL-COA C-ACYLTRANSFERASE"/>
    <property type="match status" value="1"/>
</dbReference>
<evidence type="ECO:0000256" key="2">
    <source>
        <dbReference type="ARBA" id="ARBA00022679"/>
    </source>
</evidence>
<feature type="domain" description="Thiolase C-terminal" evidence="4">
    <location>
        <begin position="11"/>
        <end position="101"/>
    </location>
</feature>
<dbReference type="InterPro" id="IPR016039">
    <property type="entry name" value="Thiolase-like"/>
</dbReference>
<dbReference type="PANTHER" id="PTHR18919:SF156">
    <property type="entry name" value="ACETYL-COA ACETYLTRANSFERASE, MITOCHONDRIAL"/>
    <property type="match status" value="1"/>
</dbReference>
<dbReference type="SUPFAM" id="SSF53901">
    <property type="entry name" value="Thiolase-like"/>
    <property type="match status" value="1"/>
</dbReference>
<name>A0A914VT68_9BILA</name>
<sequence>MKCVKIHPITLLEDCTIEKDAVARWEISESYSVTTLVAMKTLHLDHSKVNVNGGCVSLGHPFAATGGRLPVHLIHSLKQGELGVVALSNGGGEAIAMLIEKL</sequence>
<keyword evidence="5" id="KW-1185">Reference proteome</keyword>
<reference evidence="6" key="1">
    <citation type="submission" date="2022-11" db="UniProtKB">
        <authorList>
            <consortium name="WormBaseParasite"/>
        </authorList>
    </citation>
    <scope>IDENTIFICATION</scope>
</reference>
<dbReference type="Pfam" id="PF02803">
    <property type="entry name" value="Thiolase_C"/>
    <property type="match status" value="1"/>
</dbReference>
<dbReference type="InterPro" id="IPR020613">
    <property type="entry name" value="Thiolase_CS"/>
</dbReference>
<protein>
    <submittedName>
        <fullName evidence="6">Thiolase C-terminal domain-containing protein</fullName>
    </submittedName>
</protein>
<evidence type="ECO:0000256" key="3">
    <source>
        <dbReference type="ARBA" id="ARBA00023315"/>
    </source>
</evidence>
<evidence type="ECO:0000256" key="1">
    <source>
        <dbReference type="ARBA" id="ARBA00010982"/>
    </source>
</evidence>
<organism evidence="5 6">
    <name type="scientific">Plectus sambesii</name>
    <dbReference type="NCBI Taxonomy" id="2011161"/>
    <lineage>
        <taxon>Eukaryota</taxon>
        <taxon>Metazoa</taxon>
        <taxon>Ecdysozoa</taxon>
        <taxon>Nematoda</taxon>
        <taxon>Chromadorea</taxon>
        <taxon>Plectida</taxon>
        <taxon>Plectina</taxon>
        <taxon>Plectoidea</taxon>
        <taxon>Plectidae</taxon>
        <taxon>Plectus</taxon>
    </lineage>
</organism>
<dbReference type="WBParaSite" id="PSAMB.scaffold2500size22876.g17990.t1">
    <property type="protein sequence ID" value="PSAMB.scaffold2500size22876.g17990.t1"/>
    <property type="gene ID" value="PSAMB.scaffold2500size22876.g17990"/>
</dbReference>
<dbReference type="InterPro" id="IPR020617">
    <property type="entry name" value="Thiolase_C"/>
</dbReference>
<comment type="similarity">
    <text evidence="1">Belongs to the thiolase-like superfamily. Thiolase family.</text>
</comment>
<dbReference type="Gene3D" id="3.40.47.10">
    <property type="match status" value="1"/>
</dbReference>
<dbReference type="Proteomes" id="UP000887566">
    <property type="component" value="Unplaced"/>
</dbReference>
<dbReference type="GO" id="GO:0003985">
    <property type="term" value="F:acetyl-CoA C-acetyltransferase activity"/>
    <property type="evidence" value="ECO:0007669"/>
    <property type="project" value="TreeGrafter"/>
</dbReference>
<keyword evidence="3" id="KW-0012">Acyltransferase</keyword>